<dbReference type="SUPFAM" id="SSF50978">
    <property type="entry name" value="WD40 repeat-like"/>
    <property type="match status" value="1"/>
</dbReference>
<evidence type="ECO:0000313" key="7">
    <source>
        <dbReference type="Proteomes" id="UP000199518"/>
    </source>
</evidence>
<dbReference type="AlphaFoldDB" id="A0A1I3JV21"/>
<dbReference type="Gene3D" id="2.130.10.10">
    <property type="entry name" value="YVTN repeat-like/Quinoprotein amine dehydrogenase"/>
    <property type="match status" value="2"/>
</dbReference>
<dbReference type="OrthoDB" id="226265at2"/>
<feature type="repeat" description="WD" evidence="3">
    <location>
        <begin position="270"/>
        <end position="311"/>
    </location>
</feature>
<sequence length="946" mass="102805">MRHWNCLIVCLSLLPAVSAAADAKVDYDKEVAPLLRKYCAGCHNDSDREGEFSLESFAALQQGIKEKPALLPGDPAGSRMWRLISGVDEPVMPPEGEAKPTEAERELVRLWIEQGAKGPAGVEPDRLTLRVPHIESRTKLSPVTALDFSPDGKLLAVARYGRIDLLAAGPGAPQDWKLVRTLGELPGKVESVEFCLNGTQILNASGVAGSGGIATLWNVADGVRVRDFKGHRDLVFDATLSPDGKTVATCSYDKEIMLWNAENGEQIRTLSGHNGAVYDIAFSPDGKVLASASADDTCKLWRVRDGERLDTLGQPQKEQYAIRFSPDGKAVLAAGADNRLRIWELKFGDQPGINPLTVARFAHEAPIATFCFSKDGSRLITAAEDRTIKIWETKNYTELKLLENQPDVVDAVIADPSGERAVIGRLNGSLELLPLPAVKPPAPTAPSEPEAAVAVEMAAPPMTDAKETEPNDQPAQAQKIAVPIRIKGAIDSPAAGSDLDCYRFTAKAGETWVIEINAARSKSDLDSFIEILNTEGKPVERVLLQAVRDSYFTFRGKNSIQADDFRVFNWEEMDVNQFLYCNGEVVKLWRMPRGPDSGFDVFPGSGGRWNYFDTSGLTHAMGEPCYVVEQHPPGTELIPNGLPVFPLYYENDDAARREAGKDSKLFFTAQADGDYVLRIRDVRGGEGAQFAYTATIRTAAPDFTVSLANRKPQINLGNRCEVKFNATRIDQFDGQLMIDAANLPPGMTINTPLTIAPEQIEAFGVLSLSADAADPTPEQLKAIKLTATGKVAGRQVTHDIPAWEEIKVIRMPALELVIRAAAKGAQPLPNDGTSPLEFVIHPGETIMLEVVAERNGFKELIAFGTADCGRNLPHGVYVDNIGLNGLLLPADKSVREFFVTASPWTPEQTRMFHLQSNDKNGPASAPVILHVKPAEKPVASTNAATQ</sequence>
<accession>A0A1I3JV21</accession>
<protein>
    <submittedName>
        <fullName evidence="6">WD domain-containing protein, G-beta repeat-containing protein</fullName>
    </submittedName>
</protein>
<keyword evidence="2" id="KW-0677">Repeat</keyword>
<evidence type="ECO:0000259" key="5">
    <source>
        <dbReference type="Pfam" id="PF07635"/>
    </source>
</evidence>
<evidence type="ECO:0000313" key="6">
    <source>
        <dbReference type="EMBL" id="SFI64107.1"/>
    </source>
</evidence>
<evidence type="ECO:0000256" key="1">
    <source>
        <dbReference type="ARBA" id="ARBA00022574"/>
    </source>
</evidence>
<feature type="repeat" description="WD" evidence="3">
    <location>
        <begin position="360"/>
        <end position="401"/>
    </location>
</feature>
<feature type="chain" id="PRO_5011767622" evidence="4">
    <location>
        <begin position="22"/>
        <end position="946"/>
    </location>
</feature>
<dbReference type="InterPro" id="IPR019775">
    <property type="entry name" value="WD40_repeat_CS"/>
</dbReference>
<dbReference type="STRING" id="1576369.SAMN05421753_11123"/>
<dbReference type="EMBL" id="FOQD01000011">
    <property type="protein sequence ID" value="SFI64107.1"/>
    <property type="molecule type" value="Genomic_DNA"/>
</dbReference>
<feature type="repeat" description="WD" evidence="3">
    <location>
        <begin position="228"/>
        <end position="269"/>
    </location>
</feature>
<keyword evidence="7" id="KW-1185">Reference proteome</keyword>
<feature type="domain" description="Cytochrome C Planctomycete-type" evidence="5">
    <location>
        <begin position="39"/>
        <end position="96"/>
    </location>
</feature>
<dbReference type="Pfam" id="PF07635">
    <property type="entry name" value="PSCyt1"/>
    <property type="match status" value="1"/>
</dbReference>
<dbReference type="PROSITE" id="PS50082">
    <property type="entry name" value="WD_REPEATS_2"/>
    <property type="match status" value="4"/>
</dbReference>
<dbReference type="Proteomes" id="UP000199518">
    <property type="component" value="Unassembled WGS sequence"/>
</dbReference>
<keyword evidence="1 3" id="KW-0853">WD repeat</keyword>
<dbReference type="InterPro" id="IPR036322">
    <property type="entry name" value="WD40_repeat_dom_sf"/>
</dbReference>
<dbReference type="PROSITE" id="PS50294">
    <property type="entry name" value="WD_REPEATS_REGION"/>
    <property type="match status" value="4"/>
</dbReference>
<keyword evidence="4" id="KW-0732">Signal</keyword>
<gene>
    <name evidence="6" type="ORF">SAMN05421753_11123</name>
</gene>
<dbReference type="Pfam" id="PF00400">
    <property type="entry name" value="WD40"/>
    <property type="match status" value="4"/>
</dbReference>
<dbReference type="InterPro" id="IPR001680">
    <property type="entry name" value="WD40_rpt"/>
</dbReference>
<dbReference type="InterPro" id="IPR015943">
    <property type="entry name" value="WD40/YVTN_repeat-like_dom_sf"/>
</dbReference>
<dbReference type="SMART" id="SM00320">
    <property type="entry name" value="WD40"/>
    <property type="match status" value="6"/>
</dbReference>
<name>A0A1I3JV21_9PLAN</name>
<dbReference type="PROSITE" id="PS00678">
    <property type="entry name" value="WD_REPEATS_1"/>
    <property type="match status" value="3"/>
</dbReference>
<organism evidence="6 7">
    <name type="scientific">Planctomicrobium piriforme</name>
    <dbReference type="NCBI Taxonomy" id="1576369"/>
    <lineage>
        <taxon>Bacteria</taxon>
        <taxon>Pseudomonadati</taxon>
        <taxon>Planctomycetota</taxon>
        <taxon>Planctomycetia</taxon>
        <taxon>Planctomycetales</taxon>
        <taxon>Planctomycetaceae</taxon>
        <taxon>Planctomicrobium</taxon>
    </lineage>
</organism>
<dbReference type="PANTHER" id="PTHR44019:SF8">
    <property type="entry name" value="POC1 CENTRIOLAR PROTEIN HOMOLOG"/>
    <property type="match status" value="1"/>
</dbReference>
<feature type="repeat" description="WD" evidence="3">
    <location>
        <begin position="321"/>
        <end position="346"/>
    </location>
</feature>
<dbReference type="CDD" id="cd00200">
    <property type="entry name" value="WD40"/>
    <property type="match status" value="1"/>
</dbReference>
<dbReference type="InterPro" id="IPR011429">
    <property type="entry name" value="Cyt_c_Planctomycete-type"/>
</dbReference>
<feature type="signal peptide" evidence="4">
    <location>
        <begin position="1"/>
        <end position="21"/>
    </location>
</feature>
<reference evidence="7" key="1">
    <citation type="submission" date="2016-10" db="EMBL/GenBank/DDBJ databases">
        <authorList>
            <person name="Varghese N."/>
            <person name="Submissions S."/>
        </authorList>
    </citation>
    <scope>NUCLEOTIDE SEQUENCE [LARGE SCALE GENOMIC DNA]</scope>
    <source>
        <strain evidence="7">DSM 26348</strain>
    </source>
</reference>
<evidence type="ECO:0000256" key="4">
    <source>
        <dbReference type="SAM" id="SignalP"/>
    </source>
</evidence>
<evidence type="ECO:0000256" key="3">
    <source>
        <dbReference type="PROSITE-ProRule" id="PRU00221"/>
    </source>
</evidence>
<dbReference type="InterPro" id="IPR050505">
    <property type="entry name" value="WDR55/POC1"/>
</dbReference>
<dbReference type="Gene3D" id="2.60.120.380">
    <property type="match status" value="1"/>
</dbReference>
<dbReference type="RefSeq" id="WP_092051443.1">
    <property type="nucleotide sequence ID" value="NZ_FOQD01000011.1"/>
</dbReference>
<dbReference type="PANTHER" id="PTHR44019">
    <property type="entry name" value="WD REPEAT-CONTAINING PROTEIN 55"/>
    <property type="match status" value="1"/>
</dbReference>
<evidence type="ECO:0000256" key="2">
    <source>
        <dbReference type="ARBA" id="ARBA00022737"/>
    </source>
</evidence>
<proteinExistence type="predicted"/>